<accession>A0A9W4T4X7</accession>
<organism evidence="1 2">
    <name type="scientific">Funneliformis geosporum</name>
    <dbReference type="NCBI Taxonomy" id="1117311"/>
    <lineage>
        <taxon>Eukaryota</taxon>
        <taxon>Fungi</taxon>
        <taxon>Fungi incertae sedis</taxon>
        <taxon>Mucoromycota</taxon>
        <taxon>Glomeromycotina</taxon>
        <taxon>Glomeromycetes</taxon>
        <taxon>Glomerales</taxon>
        <taxon>Glomeraceae</taxon>
        <taxon>Funneliformis</taxon>
    </lineage>
</organism>
<keyword evidence="2" id="KW-1185">Reference proteome</keyword>
<comment type="caution">
    <text evidence="1">The sequence shown here is derived from an EMBL/GenBank/DDBJ whole genome shotgun (WGS) entry which is preliminary data.</text>
</comment>
<dbReference type="OrthoDB" id="2440770at2759"/>
<dbReference type="AlphaFoldDB" id="A0A9W4T4X7"/>
<evidence type="ECO:0000313" key="1">
    <source>
        <dbReference type="EMBL" id="CAI2192696.1"/>
    </source>
</evidence>
<reference evidence="1" key="1">
    <citation type="submission" date="2022-08" db="EMBL/GenBank/DDBJ databases">
        <authorList>
            <person name="Kallberg Y."/>
            <person name="Tangrot J."/>
            <person name="Rosling A."/>
        </authorList>
    </citation>
    <scope>NUCLEOTIDE SEQUENCE</scope>
    <source>
        <strain evidence="1">Wild A</strain>
    </source>
</reference>
<evidence type="ECO:0000313" key="2">
    <source>
        <dbReference type="Proteomes" id="UP001153678"/>
    </source>
</evidence>
<proteinExistence type="predicted"/>
<protein>
    <submittedName>
        <fullName evidence="1">16290_t:CDS:1</fullName>
    </submittedName>
</protein>
<gene>
    <name evidence="1" type="ORF">FWILDA_LOCUS15706</name>
</gene>
<dbReference type="Proteomes" id="UP001153678">
    <property type="component" value="Unassembled WGS sequence"/>
</dbReference>
<name>A0A9W4T4X7_9GLOM</name>
<dbReference type="EMBL" id="CAMKVN010008634">
    <property type="protein sequence ID" value="CAI2192696.1"/>
    <property type="molecule type" value="Genomic_DNA"/>
</dbReference>
<sequence length="100" mass="11516">MRILWSSYVSQICEWLSYDPNFLYPLLQAYSESNPESLLIFHVNLPKHIAICLSCKKPTRRNSGHSAIYTEYKSLTGTMNFSKNMRSLILYSEMIGACLS</sequence>